<name>A0A5B9VYA7_9BACT</name>
<accession>A0A5B9VYA7</accession>
<organism evidence="1 2">
    <name type="scientific">Aquisphaera giovannonii</name>
    <dbReference type="NCBI Taxonomy" id="406548"/>
    <lineage>
        <taxon>Bacteria</taxon>
        <taxon>Pseudomonadati</taxon>
        <taxon>Planctomycetota</taxon>
        <taxon>Planctomycetia</taxon>
        <taxon>Isosphaerales</taxon>
        <taxon>Isosphaeraceae</taxon>
        <taxon>Aquisphaera</taxon>
    </lineage>
</organism>
<evidence type="ECO:0000313" key="1">
    <source>
        <dbReference type="EMBL" id="QEH33139.1"/>
    </source>
</evidence>
<dbReference type="EMBL" id="CP042997">
    <property type="protein sequence ID" value="QEH33139.1"/>
    <property type="molecule type" value="Genomic_DNA"/>
</dbReference>
<dbReference type="OrthoDB" id="284970at2"/>
<evidence type="ECO:0000313" key="2">
    <source>
        <dbReference type="Proteomes" id="UP000324233"/>
    </source>
</evidence>
<proteinExistence type="predicted"/>
<protein>
    <submittedName>
        <fullName evidence="1">Uncharacterized protein</fullName>
    </submittedName>
</protein>
<dbReference type="AlphaFoldDB" id="A0A5B9VYA7"/>
<dbReference type="KEGG" id="agv:OJF2_16360"/>
<keyword evidence="2" id="KW-1185">Reference proteome</keyword>
<gene>
    <name evidence="1" type="ORF">OJF2_16360</name>
</gene>
<dbReference type="Proteomes" id="UP000324233">
    <property type="component" value="Chromosome"/>
</dbReference>
<reference evidence="1 2" key="1">
    <citation type="submission" date="2019-08" db="EMBL/GenBank/DDBJ databases">
        <title>Deep-cultivation of Planctomycetes and their phenomic and genomic characterization uncovers novel biology.</title>
        <authorList>
            <person name="Wiegand S."/>
            <person name="Jogler M."/>
            <person name="Boedeker C."/>
            <person name="Pinto D."/>
            <person name="Vollmers J."/>
            <person name="Rivas-Marin E."/>
            <person name="Kohn T."/>
            <person name="Peeters S.H."/>
            <person name="Heuer A."/>
            <person name="Rast P."/>
            <person name="Oberbeckmann S."/>
            <person name="Bunk B."/>
            <person name="Jeske O."/>
            <person name="Meyerdierks A."/>
            <person name="Storesund J.E."/>
            <person name="Kallscheuer N."/>
            <person name="Luecker S."/>
            <person name="Lage O.M."/>
            <person name="Pohl T."/>
            <person name="Merkel B.J."/>
            <person name="Hornburger P."/>
            <person name="Mueller R.-W."/>
            <person name="Bruemmer F."/>
            <person name="Labrenz M."/>
            <person name="Spormann A.M."/>
            <person name="Op den Camp H."/>
            <person name="Overmann J."/>
            <person name="Amann R."/>
            <person name="Jetten M.S.M."/>
            <person name="Mascher T."/>
            <person name="Medema M.H."/>
            <person name="Devos D.P."/>
            <person name="Kaster A.-K."/>
            <person name="Ovreas L."/>
            <person name="Rohde M."/>
            <person name="Galperin M.Y."/>
            <person name="Jogler C."/>
        </authorList>
    </citation>
    <scope>NUCLEOTIDE SEQUENCE [LARGE SCALE GENOMIC DNA]</scope>
    <source>
        <strain evidence="1 2">OJF2</strain>
    </source>
</reference>
<sequence length="155" mass="18237">MCVGIALPWSELPTELSARYGLERRVHERGGEREVRFYYRDRRPRLPIWRDGRLMVVRWGNGRGQSRFLPATGWTWQSTIDEGYWRNLDGVYVDIPASLGYDRGVWYRIRQGIRGILVPDERGAAVAYMICEPASHYYQVMTRSTRMPVLIEERI</sequence>